<accession>W3VVE1</accession>
<proteinExistence type="predicted"/>
<organism evidence="2 3">
    <name type="scientific">Moesziomyces aphidis</name>
    <name type="common">Pseudozyma aphidis</name>
    <dbReference type="NCBI Taxonomy" id="84754"/>
    <lineage>
        <taxon>Eukaryota</taxon>
        <taxon>Fungi</taxon>
        <taxon>Dikarya</taxon>
        <taxon>Basidiomycota</taxon>
        <taxon>Ustilaginomycotina</taxon>
        <taxon>Ustilaginomycetes</taxon>
        <taxon>Ustilaginales</taxon>
        <taxon>Ustilaginaceae</taxon>
        <taxon>Moesziomyces</taxon>
    </lineage>
</organism>
<dbReference type="HOGENOM" id="CLU_860855_0_0_1"/>
<keyword evidence="3" id="KW-1185">Reference proteome</keyword>
<gene>
    <name evidence="2" type="ORF">PaG_00673</name>
</gene>
<dbReference type="OrthoDB" id="10556223at2759"/>
<feature type="compositionally biased region" description="Low complexity" evidence="1">
    <location>
        <begin position="55"/>
        <end position="69"/>
    </location>
</feature>
<evidence type="ECO:0000313" key="2">
    <source>
        <dbReference type="EMBL" id="ETS64721.1"/>
    </source>
</evidence>
<feature type="region of interest" description="Disordered" evidence="1">
    <location>
        <begin position="20"/>
        <end position="69"/>
    </location>
</feature>
<dbReference type="EMBL" id="AWNI01000004">
    <property type="protein sequence ID" value="ETS64721.1"/>
    <property type="molecule type" value="Genomic_DNA"/>
</dbReference>
<feature type="region of interest" description="Disordered" evidence="1">
    <location>
        <begin position="173"/>
        <end position="195"/>
    </location>
</feature>
<evidence type="ECO:0000256" key="1">
    <source>
        <dbReference type="SAM" id="MobiDB-lite"/>
    </source>
</evidence>
<comment type="caution">
    <text evidence="2">The sequence shown here is derived from an EMBL/GenBank/DDBJ whole genome shotgun (WGS) entry which is preliminary data.</text>
</comment>
<dbReference type="AlphaFoldDB" id="W3VVE1"/>
<sequence length="323" mass="33898">MGGGPSGFIDGKCAVRIQMVGPDNGGAADAQEMHAFAGQARKAPGSPLWLEHSRSGSGSSASEEAQSQRVDLGAEAGGCTLVGHERGVRGARAAAAGMRLPAWLQRGATTLAPSAANKGDLPPLLSAPSGYASEDNGDNNSMWSLSLLQAELDVASDLSVELEIRTGSGRAKPWDQLQLPATPTENATADKEKEANPRCIPRIETSIQHRFAFHWPDSSGICPKDLHGCDLPFKHAEAARCIHTDVASGSPSNRDEVQGDPASVCLTPGIVEVCICGGALRIQPQNSVVAQWHCCMSIVLSSTLEFEDGRVSRGSLSAYPHRS</sequence>
<protein>
    <submittedName>
        <fullName evidence="2">Uncharacterized protein</fullName>
    </submittedName>
</protein>
<evidence type="ECO:0000313" key="3">
    <source>
        <dbReference type="Proteomes" id="UP000019462"/>
    </source>
</evidence>
<reference evidence="2 3" key="1">
    <citation type="journal article" date="2014" name="Genome Announc.">
        <title>Genome sequence of the basidiomycetous fungus Pseudozyma aphidis DSM70725, an efficient producer of biosurfactant mannosylerythritol lipids.</title>
        <authorList>
            <person name="Lorenz S."/>
            <person name="Guenther M."/>
            <person name="Grumaz C."/>
            <person name="Rupp S."/>
            <person name="Zibek S."/>
            <person name="Sohn K."/>
        </authorList>
    </citation>
    <scope>NUCLEOTIDE SEQUENCE [LARGE SCALE GENOMIC DNA]</scope>
    <source>
        <strain evidence="3">ATCC 32657 / CBS 517.83 / DSM 70725 / JCM 10318 / NBRC 10182 / NRRL Y-7954 / St-0401</strain>
    </source>
</reference>
<name>W3VVE1_MOEAP</name>
<dbReference type="Proteomes" id="UP000019462">
    <property type="component" value="Unassembled WGS sequence"/>
</dbReference>